<feature type="signal peptide" evidence="1">
    <location>
        <begin position="1"/>
        <end position="23"/>
    </location>
</feature>
<dbReference type="AlphaFoldDB" id="A0A3D4VA19"/>
<evidence type="ECO:0008006" key="4">
    <source>
        <dbReference type="Google" id="ProtNLM"/>
    </source>
</evidence>
<protein>
    <recommendedName>
        <fullName evidence="4">Carboxypeptidase regulatory-like domain-containing protein</fullName>
    </recommendedName>
</protein>
<evidence type="ECO:0000313" key="2">
    <source>
        <dbReference type="EMBL" id="HCT57970.1"/>
    </source>
</evidence>
<evidence type="ECO:0000313" key="3">
    <source>
        <dbReference type="Proteomes" id="UP000264071"/>
    </source>
</evidence>
<organism evidence="2 3">
    <name type="scientific">Gemmatimonas aurantiaca</name>
    <dbReference type="NCBI Taxonomy" id="173480"/>
    <lineage>
        <taxon>Bacteria</taxon>
        <taxon>Pseudomonadati</taxon>
        <taxon>Gemmatimonadota</taxon>
        <taxon>Gemmatimonadia</taxon>
        <taxon>Gemmatimonadales</taxon>
        <taxon>Gemmatimonadaceae</taxon>
        <taxon>Gemmatimonas</taxon>
    </lineage>
</organism>
<feature type="chain" id="PRO_5017785615" description="Carboxypeptidase regulatory-like domain-containing protein" evidence="1">
    <location>
        <begin position="24"/>
        <end position="149"/>
    </location>
</feature>
<gene>
    <name evidence="2" type="ORF">DGD08_12270</name>
</gene>
<dbReference type="Proteomes" id="UP000264071">
    <property type="component" value="Unassembled WGS sequence"/>
</dbReference>
<dbReference type="PROSITE" id="PS51257">
    <property type="entry name" value="PROKAR_LIPOPROTEIN"/>
    <property type="match status" value="1"/>
</dbReference>
<name>A0A3D4VA19_9BACT</name>
<reference evidence="2 3" key="1">
    <citation type="journal article" date="2018" name="Nat. Biotechnol.">
        <title>A standardized bacterial taxonomy based on genome phylogeny substantially revises the tree of life.</title>
        <authorList>
            <person name="Parks D.H."/>
            <person name="Chuvochina M."/>
            <person name="Waite D.W."/>
            <person name="Rinke C."/>
            <person name="Skarshewski A."/>
            <person name="Chaumeil P.A."/>
            <person name="Hugenholtz P."/>
        </authorList>
    </citation>
    <scope>NUCLEOTIDE SEQUENCE [LARGE SCALE GENOMIC DNA]</scope>
    <source>
        <strain evidence="2">UBA8844</strain>
    </source>
</reference>
<accession>A0A3D4VA19</accession>
<keyword evidence="1" id="KW-0732">Signal</keyword>
<evidence type="ECO:0000256" key="1">
    <source>
        <dbReference type="SAM" id="SignalP"/>
    </source>
</evidence>
<sequence>MIKTVLLCTIALLVSACLTPTEACGCSPAPPPPALFVEGVVQNAQGTPMSGLVVNAVAYAGVCTAADSVTRIAGGNNAATNAAGQFRMLLESGSESANACLRVRAFRVVSDAIGVPATLLTQREIPNVRVRGYGSAAKLDSVSVALSLP</sequence>
<comment type="caution">
    <text evidence="2">The sequence shown here is derived from an EMBL/GenBank/DDBJ whole genome shotgun (WGS) entry which is preliminary data.</text>
</comment>
<dbReference type="EMBL" id="DPIY01000010">
    <property type="protein sequence ID" value="HCT57970.1"/>
    <property type="molecule type" value="Genomic_DNA"/>
</dbReference>
<proteinExistence type="predicted"/>